<dbReference type="Pfam" id="PF00903">
    <property type="entry name" value="Glyoxalase"/>
    <property type="match status" value="1"/>
</dbReference>
<organism evidence="2 3">
    <name type="scientific">Candidatus Kapaibacterium thiocyanatum</name>
    <dbReference type="NCBI Taxonomy" id="1895771"/>
    <lineage>
        <taxon>Bacteria</taxon>
        <taxon>Pseudomonadati</taxon>
        <taxon>Candidatus Kapaibacteriota</taxon>
        <taxon>Candidatus Kapaibacteriia</taxon>
        <taxon>Candidatus Kapaibacteriales</taxon>
        <taxon>Candidatus Kapaibacteriaceae</taxon>
        <taxon>Candidatus Kapaibacterium</taxon>
    </lineage>
</organism>
<evidence type="ECO:0000313" key="3">
    <source>
        <dbReference type="Proteomes" id="UP000184233"/>
    </source>
</evidence>
<dbReference type="AlphaFoldDB" id="A0A1M3L5F7"/>
<name>A0A1M3L5F7_9BACT</name>
<sequence length="118" mass="13131">MGRVVHFEIPVENFERSMDFYRKVFGWNFQPYGEDYIFASTGKEGEMGIDGALMKRTPESSRVTNAIGVASIDETIAAIEANGCKIVVPRMTVGDMGHLAYFADPDGNVHGIWEPIQQ</sequence>
<gene>
    <name evidence="2" type="ORF">BGO89_04305</name>
</gene>
<dbReference type="InterPro" id="IPR052164">
    <property type="entry name" value="Anthracycline_SecMetBiosynth"/>
</dbReference>
<reference evidence="2 3" key="1">
    <citation type="submission" date="2016-09" db="EMBL/GenBank/DDBJ databases">
        <title>Genome-resolved meta-omics ties microbial dynamics to process performance in biotechnology for thiocyanate degradation.</title>
        <authorList>
            <person name="Kantor R.S."/>
            <person name="Huddy R.J."/>
            <person name="Iyer R."/>
            <person name="Thomas B.C."/>
            <person name="Brown C.T."/>
            <person name="Anantharaman K."/>
            <person name="Tringe S."/>
            <person name="Hettich R.L."/>
            <person name="Harrison S.T."/>
            <person name="Banfield J.F."/>
        </authorList>
    </citation>
    <scope>NUCLEOTIDE SEQUENCE [LARGE SCALE GENOMIC DNA]</scope>
    <source>
        <strain evidence="2">59-99</strain>
    </source>
</reference>
<dbReference type="EMBL" id="MKVH01000003">
    <property type="protein sequence ID" value="OJX60792.1"/>
    <property type="molecule type" value="Genomic_DNA"/>
</dbReference>
<evidence type="ECO:0000259" key="1">
    <source>
        <dbReference type="PROSITE" id="PS51819"/>
    </source>
</evidence>
<dbReference type="Gene3D" id="3.10.180.10">
    <property type="entry name" value="2,3-Dihydroxybiphenyl 1,2-Dioxygenase, domain 1"/>
    <property type="match status" value="1"/>
</dbReference>
<evidence type="ECO:0000313" key="2">
    <source>
        <dbReference type="EMBL" id="OJX60792.1"/>
    </source>
</evidence>
<dbReference type="PANTHER" id="PTHR33993">
    <property type="entry name" value="GLYOXALASE-RELATED"/>
    <property type="match status" value="1"/>
</dbReference>
<dbReference type="InterPro" id="IPR029068">
    <property type="entry name" value="Glyas_Bleomycin-R_OHBP_Dase"/>
</dbReference>
<dbReference type="Proteomes" id="UP000184233">
    <property type="component" value="Unassembled WGS sequence"/>
</dbReference>
<dbReference type="STRING" id="1895771.BGO89_04305"/>
<proteinExistence type="predicted"/>
<protein>
    <recommendedName>
        <fullName evidence="1">VOC domain-containing protein</fullName>
    </recommendedName>
</protein>
<dbReference type="PANTHER" id="PTHR33993:SF2">
    <property type="entry name" value="VOC DOMAIN-CONTAINING PROTEIN"/>
    <property type="match status" value="1"/>
</dbReference>
<feature type="domain" description="VOC" evidence="1">
    <location>
        <begin position="3"/>
        <end position="115"/>
    </location>
</feature>
<accession>A0A1M3L5F7</accession>
<dbReference type="PROSITE" id="PS51819">
    <property type="entry name" value="VOC"/>
    <property type="match status" value="1"/>
</dbReference>
<dbReference type="SUPFAM" id="SSF54593">
    <property type="entry name" value="Glyoxalase/Bleomycin resistance protein/Dihydroxybiphenyl dioxygenase"/>
    <property type="match status" value="1"/>
</dbReference>
<dbReference type="InterPro" id="IPR004360">
    <property type="entry name" value="Glyas_Fos-R_dOase_dom"/>
</dbReference>
<comment type="caution">
    <text evidence="2">The sequence shown here is derived from an EMBL/GenBank/DDBJ whole genome shotgun (WGS) entry which is preliminary data.</text>
</comment>
<dbReference type="InterPro" id="IPR037523">
    <property type="entry name" value="VOC_core"/>
</dbReference>
<dbReference type="CDD" id="cd07247">
    <property type="entry name" value="SgaA_N_like"/>
    <property type="match status" value="1"/>
</dbReference>